<dbReference type="Gene3D" id="2.90.10.10">
    <property type="entry name" value="Bulb-type lectin domain"/>
    <property type="match status" value="1"/>
</dbReference>
<keyword evidence="3" id="KW-0325">Glycoprotein</keyword>
<dbReference type="CDD" id="cd01098">
    <property type="entry name" value="PAN_AP_plant"/>
    <property type="match status" value="1"/>
</dbReference>
<dbReference type="SUPFAM" id="SSF51110">
    <property type="entry name" value="alpha-D-mannose-specific plant lectins"/>
    <property type="match status" value="1"/>
</dbReference>
<dbReference type="InterPro" id="IPR000719">
    <property type="entry name" value="Prot_kinase_dom"/>
</dbReference>
<evidence type="ECO:0000259" key="7">
    <source>
        <dbReference type="PROSITE" id="PS50948"/>
    </source>
</evidence>
<dbReference type="GO" id="GO:0004672">
    <property type="term" value="F:protein kinase activity"/>
    <property type="evidence" value="ECO:0007669"/>
    <property type="project" value="InterPro"/>
</dbReference>
<dbReference type="FunFam" id="2.90.10.10:FF:000001">
    <property type="entry name" value="G-type lectin S-receptor-like serine/threonine-protein kinase"/>
    <property type="match status" value="1"/>
</dbReference>
<feature type="domain" description="Bulb-type lectin" evidence="6">
    <location>
        <begin position="26"/>
        <end position="147"/>
    </location>
</feature>
<dbReference type="PROSITE" id="PS50011">
    <property type="entry name" value="PROTEIN_KINASE_DOM"/>
    <property type="match status" value="1"/>
</dbReference>
<keyword evidence="2" id="KW-1015">Disulfide bond</keyword>
<dbReference type="FunFam" id="3.30.200.20:FF:001037">
    <property type="entry name" value="Putative G-type lectin S-receptor-like serine/threonine-protein kinase"/>
    <property type="match status" value="1"/>
</dbReference>
<protein>
    <recommendedName>
        <fullName evidence="10">G-type lectin S-receptor-like serine/threonine-protein kinase</fullName>
    </recommendedName>
</protein>
<evidence type="ECO:0000259" key="5">
    <source>
        <dbReference type="PROSITE" id="PS50011"/>
    </source>
</evidence>
<dbReference type="Pfam" id="PF00954">
    <property type="entry name" value="S_locus_glycop"/>
    <property type="match status" value="1"/>
</dbReference>
<gene>
    <name evidence="8" type="ORF">RGQ29_006473</name>
</gene>
<feature type="signal peptide" evidence="4">
    <location>
        <begin position="1"/>
        <end position="24"/>
    </location>
</feature>
<evidence type="ECO:0000256" key="4">
    <source>
        <dbReference type="SAM" id="SignalP"/>
    </source>
</evidence>
<feature type="domain" description="Protein kinase" evidence="5">
    <location>
        <begin position="515"/>
        <end position="602"/>
    </location>
</feature>
<evidence type="ECO:0000256" key="2">
    <source>
        <dbReference type="ARBA" id="ARBA00023157"/>
    </source>
</evidence>
<dbReference type="InterPro" id="IPR000858">
    <property type="entry name" value="S_locus_glycoprot_dom"/>
</dbReference>
<sequence length="602" mass="66660">MGLVRKNNLLFVFILCCICLESDSATDTITSFQPISDPGYIISNGSSFRLGFFSPVDSTSRYLGIWYNNISVTNVVWVANRDKPLQDSSGVLNISADGLLVLLNGQKEVIWSAEVTTSVPNSSAQLLDTGNLVLIKNTTKTIIWQSFQLPCDTLLPMMNISTNLTTGNKVQLTSWKSLSDPSNGSFLVGIQPLDLRQVFIWKDGSSYWRSGPWNGQVFTGIQTTNNSGLSLVNDKERTASLSFSDVNNSLLHFHLNTQGSMEQRSWDHVKGDWEVMWATLQSDCDVYGKCGAFGICNSQSSPICSCLIGFEPNNTEEWNRGNWTGGCVRSTPLQCERVAAGGEAGKMDWFQTMNMIKVPDFADFSSVSEADCKQQCLQNCSCTAYAFDSGTGCMSWTGRLIDAQKFSSSGVDLNVRVANTKLETKQDVKKIVTITVIVGTVSSAICTYCGGGWLNFKVNILTKIRKNFCYTLEITHECSVNQQGKRKESDNLNQAEVQELPLFTFEKLESATNNFHLSHKLGQGGFGPVYRGKLSDGQEIAVKRLSRTSAQGLEEFMNEVVVISKLQHRNLVRLLGCCVEGEERMLIYEYMPNKSLDAFLFG</sequence>
<feature type="domain" description="Apple" evidence="7">
    <location>
        <begin position="335"/>
        <end position="418"/>
    </location>
</feature>
<evidence type="ECO:0000313" key="8">
    <source>
        <dbReference type="EMBL" id="KAK4564426.1"/>
    </source>
</evidence>
<dbReference type="Pfam" id="PF08276">
    <property type="entry name" value="PAN_2"/>
    <property type="match status" value="1"/>
</dbReference>
<reference evidence="8 9" key="1">
    <citation type="journal article" date="2023" name="G3 (Bethesda)">
        <title>A haplotype-resolved chromosome-scale genome for Quercus rubra L. provides insights into the genetics of adaptive traits for red oak species.</title>
        <authorList>
            <person name="Kapoor B."/>
            <person name="Jenkins J."/>
            <person name="Schmutz J."/>
            <person name="Zhebentyayeva T."/>
            <person name="Kuelheim C."/>
            <person name="Coggeshall M."/>
            <person name="Heim C."/>
            <person name="Lasky J.R."/>
            <person name="Leites L."/>
            <person name="Islam-Faridi N."/>
            <person name="Romero-Severson J."/>
            <person name="DeLeo V.L."/>
            <person name="Lucas S.M."/>
            <person name="Lazic D."/>
            <person name="Gailing O."/>
            <person name="Carlson J."/>
            <person name="Staton M."/>
        </authorList>
    </citation>
    <scope>NUCLEOTIDE SEQUENCE [LARGE SCALE GENOMIC DNA]</scope>
    <source>
        <strain evidence="8">Pseudo-F2</strain>
    </source>
</reference>
<accession>A0AAN7IBX6</accession>
<organism evidence="8 9">
    <name type="scientific">Quercus rubra</name>
    <name type="common">Northern red oak</name>
    <name type="synonym">Quercus borealis</name>
    <dbReference type="NCBI Taxonomy" id="3512"/>
    <lineage>
        <taxon>Eukaryota</taxon>
        <taxon>Viridiplantae</taxon>
        <taxon>Streptophyta</taxon>
        <taxon>Embryophyta</taxon>
        <taxon>Tracheophyta</taxon>
        <taxon>Spermatophyta</taxon>
        <taxon>Magnoliopsida</taxon>
        <taxon>eudicotyledons</taxon>
        <taxon>Gunneridae</taxon>
        <taxon>Pentapetalae</taxon>
        <taxon>rosids</taxon>
        <taxon>fabids</taxon>
        <taxon>Fagales</taxon>
        <taxon>Fagaceae</taxon>
        <taxon>Quercus</taxon>
    </lineage>
</organism>
<dbReference type="SMART" id="SM00473">
    <property type="entry name" value="PAN_AP"/>
    <property type="match status" value="1"/>
</dbReference>
<dbReference type="GO" id="GO:0005524">
    <property type="term" value="F:ATP binding"/>
    <property type="evidence" value="ECO:0007669"/>
    <property type="project" value="InterPro"/>
</dbReference>
<comment type="caution">
    <text evidence="8">The sequence shown here is derived from an EMBL/GenBank/DDBJ whole genome shotgun (WGS) entry which is preliminary data.</text>
</comment>
<dbReference type="AlphaFoldDB" id="A0AAN7IBX6"/>
<proteinExistence type="predicted"/>
<dbReference type="PANTHER" id="PTHR32444">
    <property type="entry name" value="BULB-TYPE LECTIN DOMAIN-CONTAINING PROTEIN"/>
    <property type="match status" value="1"/>
</dbReference>
<feature type="chain" id="PRO_5042930575" description="G-type lectin S-receptor-like serine/threonine-protein kinase" evidence="4">
    <location>
        <begin position="25"/>
        <end position="602"/>
    </location>
</feature>
<dbReference type="InterPro" id="IPR003609">
    <property type="entry name" value="Pan_app"/>
</dbReference>
<dbReference type="GO" id="GO:0048544">
    <property type="term" value="P:recognition of pollen"/>
    <property type="evidence" value="ECO:0007669"/>
    <property type="project" value="InterPro"/>
</dbReference>
<dbReference type="PROSITE" id="PS50948">
    <property type="entry name" value="PAN"/>
    <property type="match status" value="1"/>
</dbReference>
<dbReference type="CDD" id="cd00028">
    <property type="entry name" value="B_lectin"/>
    <property type="match status" value="1"/>
</dbReference>
<dbReference type="PANTHER" id="PTHR32444:SF198">
    <property type="entry name" value="BULB-TYPE LECTIN DOMAIN-CONTAINING PROTEIN"/>
    <property type="match status" value="1"/>
</dbReference>
<name>A0AAN7IBX6_QUERU</name>
<dbReference type="InterPro" id="IPR001245">
    <property type="entry name" value="Ser-Thr/Tyr_kinase_cat_dom"/>
</dbReference>
<keyword evidence="9" id="KW-1185">Reference proteome</keyword>
<dbReference type="EMBL" id="JAXUIC010000011">
    <property type="protein sequence ID" value="KAK4564426.1"/>
    <property type="molecule type" value="Genomic_DNA"/>
</dbReference>
<dbReference type="InterPro" id="IPR036426">
    <property type="entry name" value="Bulb-type_lectin_dom_sf"/>
</dbReference>
<dbReference type="Pfam" id="PF01453">
    <property type="entry name" value="B_lectin"/>
    <property type="match status" value="1"/>
</dbReference>
<evidence type="ECO:0008006" key="10">
    <source>
        <dbReference type="Google" id="ProtNLM"/>
    </source>
</evidence>
<dbReference type="Pfam" id="PF07714">
    <property type="entry name" value="PK_Tyr_Ser-Thr"/>
    <property type="match status" value="1"/>
</dbReference>
<dbReference type="SMART" id="SM00108">
    <property type="entry name" value="B_lectin"/>
    <property type="match status" value="1"/>
</dbReference>
<dbReference type="Gene3D" id="3.30.200.20">
    <property type="entry name" value="Phosphorylase Kinase, domain 1"/>
    <property type="match status" value="1"/>
</dbReference>
<dbReference type="InterPro" id="IPR001480">
    <property type="entry name" value="Bulb-type_lectin_dom"/>
</dbReference>
<dbReference type="Proteomes" id="UP001324115">
    <property type="component" value="Unassembled WGS sequence"/>
</dbReference>
<evidence type="ECO:0000256" key="1">
    <source>
        <dbReference type="ARBA" id="ARBA00022729"/>
    </source>
</evidence>
<dbReference type="PROSITE" id="PS50927">
    <property type="entry name" value="BULB_LECTIN"/>
    <property type="match status" value="1"/>
</dbReference>
<evidence type="ECO:0000313" key="9">
    <source>
        <dbReference type="Proteomes" id="UP001324115"/>
    </source>
</evidence>
<dbReference type="SUPFAM" id="SSF56112">
    <property type="entry name" value="Protein kinase-like (PK-like)"/>
    <property type="match status" value="1"/>
</dbReference>
<dbReference type="InterPro" id="IPR011009">
    <property type="entry name" value="Kinase-like_dom_sf"/>
</dbReference>
<keyword evidence="1 4" id="KW-0732">Signal</keyword>
<evidence type="ECO:0000256" key="3">
    <source>
        <dbReference type="ARBA" id="ARBA00023180"/>
    </source>
</evidence>
<evidence type="ECO:0000259" key="6">
    <source>
        <dbReference type="PROSITE" id="PS50927"/>
    </source>
</evidence>